<dbReference type="InterPro" id="IPR050832">
    <property type="entry name" value="Bact_Acetyltransf"/>
</dbReference>
<dbReference type="AlphaFoldDB" id="A0A4P2VCV4"/>
<accession>A0A4P2VCV4</accession>
<evidence type="ECO:0000259" key="3">
    <source>
        <dbReference type="PROSITE" id="PS51186"/>
    </source>
</evidence>
<evidence type="ECO:0000256" key="2">
    <source>
        <dbReference type="ARBA" id="ARBA00023315"/>
    </source>
</evidence>
<proteinExistence type="predicted"/>
<evidence type="ECO:0000313" key="4">
    <source>
        <dbReference type="EMBL" id="BBE41642.1"/>
    </source>
</evidence>
<dbReference type="PROSITE" id="PS51186">
    <property type="entry name" value="GNAT"/>
    <property type="match status" value="1"/>
</dbReference>
<evidence type="ECO:0000313" key="5">
    <source>
        <dbReference type="Proteomes" id="UP000509448"/>
    </source>
</evidence>
<dbReference type="KEGG" id="ccai:NAS2_0248"/>
<evidence type="ECO:0000256" key="1">
    <source>
        <dbReference type="ARBA" id="ARBA00022679"/>
    </source>
</evidence>
<keyword evidence="2" id="KW-0012">Acyltransferase</keyword>
<reference evidence="4 5" key="1">
    <citation type="journal article" date="2019" name="ISME J.">
        <title>Isolation and characterization of a thermophilic sulfur- and iron-reducing thaumarchaeote from a terrestrial acidic hot spring.</title>
        <authorList>
            <person name="Kato S."/>
            <person name="Itoh T."/>
            <person name="Yuki M."/>
            <person name="Nagamori M."/>
            <person name="Ohnishi M."/>
            <person name="Uematsu K."/>
            <person name="Suzuki K."/>
            <person name="Takashina T."/>
            <person name="Ohkuma M."/>
        </authorList>
    </citation>
    <scope>NUCLEOTIDE SEQUENCE [LARGE SCALE GENOMIC DNA]</scope>
    <source>
        <strain evidence="4 5">NAS-02</strain>
    </source>
</reference>
<organism evidence="4 5">
    <name type="scientific">Conexivisphaera calida</name>
    <dbReference type="NCBI Taxonomy" id="1874277"/>
    <lineage>
        <taxon>Archaea</taxon>
        <taxon>Nitrososphaerota</taxon>
        <taxon>Conexivisphaeria</taxon>
        <taxon>Conexivisphaerales</taxon>
        <taxon>Conexivisphaeraceae</taxon>
        <taxon>Conexivisphaera</taxon>
    </lineage>
</organism>
<protein>
    <submittedName>
        <fullName evidence="4">N-terminal acetyltransferase complex subunit</fullName>
    </submittedName>
</protein>
<dbReference type="Gene3D" id="3.40.630.30">
    <property type="match status" value="1"/>
</dbReference>
<keyword evidence="1 4" id="KW-0808">Transferase</keyword>
<dbReference type="EMBL" id="AP018732">
    <property type="protein sequence ID" value="BBE41642.1"/>
    <property type="molecule type" value="Genomic_DNA"/>
</dbReference>
<dbReference type="Pfam" id="PF00583">
    <property type="entry name" value="Acetyltransf_1"/>
    <property type="match status" value="1"/>
</dbReference>
<name>A0A4P2VCV4_9ARCH</name>
<gene>
    <name evidence="4" type="ORF">NAS2_0248</name>
</gene>
<feature type="domain" description="N-acetyltransferase" evidence="3">
    <location>
        <begin position="1"/>
        <end position="154"/>
    </location>
</feature>
<dbReference type="PANTHER" id="PTHR43877">
    <property type="entry name" value="AMINOALKYLPHOSPHONATE N-ACETYLTRANSFERASE-RELATED-RELATED"/>
    <property type="match status" value="1"/>
</dbReference>
<dbReference type="GO" id="GO:0016747">
    <property type="term" value="F:acyltransferase activity, transferring groups other than amino-acyl groups"/>
    <property type="evidence" value="ECO:0007669"/>
    <property type="project" value="InterPro"/>
</dbReference>
<sequence>MSIRAAKNEDLERMVDLVSRLKRLNGEFDPLLTPVDDLENEVTKYLQGMMKDSNSVVLVLEDGGKVQGVLTAKLVDRCFYKPRLVGQIADVYLMPEYRRRSMGYKLIAEAEKLLKSRGAEMIFAEFPAKNVIAEGFYRKMGFREITEIFAKETQ</sequence>
<dbReference type="InterPro" id="IPR000182">
    <property type="entry name" value="GNAT_dom"/>
</dbReference>
<dbReference type="SUPFAM" id="SSF55729">
    <property type="entry name" value="Acyl-CoA N-acyltransferases (Nat)"/>
    <property type="match status" value="1"/>
</dbReference>
<dbReference type="InterPro" id="IPR016181">
    <property type="entry name" value="Acyl_CoA_acyltransferase"/>
</dbReference>
<dbReference type="Proteomes" id="UP000509448">
    <property type="component" value="Chromosome"/>
</dbReference>
<keyword evidence="5" id="KW-1185">Reference proteome</keyword>
<dbReference type="CDD" id="cd04301">
    <property type="entry name" value="NAT_SF"/>
    <property type="match status" value="1"/>
</dbReference>